<evidence type="ECO:0000313" key="2">
    <source>
        <dbReference type="Proteomes" id="UP000014570"/>
    </source>
</evidence>
<dbReference type="Proteomes" id="UP000014570">
    <property type="component" value="Unassembled WGS sequence"/>
</dbReference>
<accession>A0AAV3JIG5</accession>
<dbReference type="AlphaFoldDB" id="A0AAV3JIG5"/>
<reference evidence="1 2" key="1">
    <citation type="submission" date="2013-04" db="EMBL/GenBank/DDBJ databases">
        <authorList>
            <person name="Harkins D.M."/>
            <person name="Durkin A.S."/>
            <person name="Brinkac L.M."/>
            <person name="Haft D.H."/>
            <person name="Selengut J.D."/>
            <person name="Sanka R."/>
            <person name="DePew J."/>
            <person name="Purushe J."/>
            <person name="Chanthongthip A."/>
            <person name="Lattana O."/>
            <person name="Phetsouvanh R."/>
            <person name="Newton P.N."/>
            <person name="Vinetz J.M."/>
            <person name="Sutton G.G."/>
            <person name="Nierman W.C."/>
            <person name="Fouts D.E."/>
        </authorList>
    </citation>
    <scope>NUCLEOTIDE SEQUENCE [LARGE SCALE GENOMIC DNA]</scope>
    <source>
        <strain evidence="1 2">UI 09931</strain>
    </source>
</reference>
<name>A0AAV3JIG5_LEPBO</name>
<proteinExistence type="predicted"/>
<comment type="caution">
    <text evidence="1">The sequence shown here is derived from an EMBL/GenBank/DDBJ whole genome shotgun (WGS) entry which is preliminary data.</text>
</comment>
<evidence type="ECO:0008006" key="3">
    <source>
        <dbReference type="Google" id="ProtNLM"/>
    </source>
</evidence>
<evidence type="ECO:0000313" key="1">
    <source>
        <dbReference type="EMBL" id="EPG59683.1"/>
    </source>
</evidence>
<dbReference type="EMBL" id="AHNP02000003">
    <property type="protein sequence ID" value="EPG59683.1"/>
    <property type="molecule type" value="Genomic_DNA"/>
</dbReference>
<gene>
    <name evidence="1" type="ORF">LEP1GSC103_3739</name>
</gene>
<protein>
    <recommendedName>
        <fullName evidence="3">Lipoprotein</fullName>
    </recommendedName>
</protein>
<organism evidence="1 2">
    <name type="scientific">Leptospira borgpetersenii serovar Javanica str. UI 09931</name>
    <dbReference type="NCBI Taxonomy" id="1049767"/>
    <lineage>
        <taxon>Bacteria</taxon>
        <taxon>Pseudomonadati</taxon>
        <taxon>Spirochaetota</taxon>
        <taxon>Spirochaetia</taxon>
        <taxon>Leptospirales</taxon>
        <taxon>Leptospiraceae</taxon>
        <taxon>Leptospira</taxon>
    </lineage>
</organism>
<sequence>MCPNKLDLTGESRIRCLSFVTPFMGILSRYFFPNPILLENK</sequence>